<dbReference type="GO" id="GO:0005794">
    <property type="term" value="C:Golgi apparatus"/>
    <property type="evidence" value="ECO:0007669"/>
    <property type="project" value="TreeGrafter"/>
</dbReference>
<dbReference type="GO" id="GO:0019706">
    <property type="term" value="F:protein-cysteine S-palmitoyltransferase activity"/>
    <property type="evidence" value="ECO:0007669"/>
    <property type="project" value="UniProtKB-EC"/>
</dbReference>
<evidence type="ECO:0000256" key="7">
    <source>
        <dbReference type="ARBA" id="ARBA00023288"/>
    </source>
</evidence>
<keyword evidence="2 10" id="KW-0808">Transferase</keyword>
<gene>
    <name evidence="12" type="ORF">UCDDA912_g04408</name>
</gene>
<reference evidence="12 13" key="2">
    <citation type="submission" date="2015-05" db="EMBL/GenBank/DDBJ databases">
        <authorList>
            <person name="Morales-Cruz A."/>
            <person name="Amrine K.C."/>
            <person name="Cantu D."/>
        </authorList>
    </citation>
    <scope>NUCLEOTIDE SEQUENCE [LARGE SCALE GENOMIC DNA]</scope>
    <source>
        <strain evidence="12">DA912</strain>
    </source>
</reference>
<organism evidence="12 13">
    <name type="scientific">Diaporthe ampelina</name>
    <dbReference type="NCBI Taxonomy" id="1214573"/>
    <lineage>
        <taxon>Eukaryota</taxon>
        <taxon>Fungi</taxon>
        <taxon>Dikarya</taxon>
        <taxon>Ascomycota</taxon>
        <taxon>Pezizomycotina</taxon>
        <taxon>Sordariomycetes</taxon>
        <taxon>Sordariomycetidae</taxon>
        <taxon>Diaporthales</taxon>
        <taxon>Diaporthaceae</taxon>
        <taxon>Diaporthe</taxon>
    </lineage>
</organism>
<evidence type="ECO:0000256" key="5">
    <source>
        <dbReference type="ARBA" id="ARBA00023136"/>
    </source>
</evidence>
<evidence type="ECO:0000313" key="13">
    <source>
        <dbReference type="Proteomes" id="UP000034680"/>
    </source>
</evidence>
<evidence type="ECO:0000313" key="12">
    <source>
        <dbReference type="EMBL" id="KKY35627.1"/>
    </source>
</evidence>
<keyword evidence="13" id="KW-1185">Reference proteome</keyword>
<dbReference type="AlphaFoldDB" id="A0A0G2FMN8"/>
<dbReference type="GO" id="GO:0006612">
    <property type="term" value="P:protein targeting to membrane"/>
    <property type="evidence" value="ECO:0007669"/>
    <property type="project" value="TreeGrafter"/>
</dbReference>
<evidence type="ECO:0000256" key="9">
    <source>
        <dbReference type="ARBA" id="ARBA00048048"/>
    </source>
</evidence>
<protein>
    <recommendedName>
        <fullName evidence="10">Palmitoyltransferase</fullName>
        <ecNumber evidence="10">2.3.1.225</ecNumber>
    </recommendedName>
</protein>
<feature type="transmembrane region" description="Helical" evidence="10">
    <location>
        <begin position="6"/>
        <end position="24"/>
    </location>
</feature>
<evidence type="ECO:0000256" key="6">
    <source>
        <dbReference type="ARBA" id="ARBA00023139"/>
    </source>
</evidence>
<keyword evidence="6" id="KW-0564">Palmitate</keyword>
<dbReference type="InterPro" id="IPR001594">
    <property type="entry name" value="Palmitoyltrfase_DHHC"/>
</dbReference>
<dbReference type="GO" id="GO:0005783">
    <property type="term" value="C:endoplasmic reticulum"/>
    <property type="evidence" value="ECO:0007669"/>
    <property type="project" value="TreeGrafter"/>
</dbReference>
<evidence type="ECO:0000256" key="10">
    <source>
        <dbReference type="RuleBase" id="RU079119"/>
    </source>
</evidence>
<feature type="domain" description="Palmitoyltransferase DHHC" evidence="11">
    <location>
        <begin position="156"/>
        <end position="300"/>
    </location>
</feature>
<dbReference type="Pfam" id="PF01529">
    <property type="entry name" value="DHHC"/>
    <property type="match status" value="1"/>
</dbReference>
<comment type="similarity">
    <text evidence="10">Belongs to the DHHC palmitoyltransferase family.</text>
</comment>
<dbReference type="PROSITE" id="PS50216">
    <property type="entry name" value="DHHC"/>
    <property type="match status" value="1"/>
</dbReference>
<comment type="subcellular location">
    <subcellularLocation>
        <location evidence="1">Membrane</location>
        <topology evidence="1">Multi-pass membrane protein</topology>
    </subcellularLocation>
</comment>
<dbReference type="EC" id="2.3.1.225" evidence="10"/>
<feature type="transmembrane region" description="Helical" evidence="10">
    <location>
        <begin position="77"/>
        <end position="96"/>
    </location>
</feature>
<dbReference type="PANTHER" id="PTHR22883:SF288">
    <property type="entry name" value="PALMITOYLTRANSFERASE SWF1"/>
    <property type="match status" value="1"/>
</dbReference>
<proteinExistence type="inferred from homology"/>
<name>A0A0G2FMN8_9PEZI</name>
<dbReference type="PANTHER" id="PTHR22883">
    <property type="entry name" value="ZINC FINGER DHHC DOMAIN CONTAINING PROTEIN"/>
    <property type="match status" value="1"/>
</dbReference>
<evidence type="ECO:0000259" key="11">
    <source>
        <dbReference type="Pfam" id="PF01529"/>
    </source>
</evidence>
<reference evidence="12 13" key="1">
    <citation type="submission" date="2015-05" db="EMBL/GenBank/DDBJ databases">
        <title>Distinctive expansion of gene families associated with plant cell wall degradation and secondary metabolism in the genomes of grapevine trunk pathogens.</title>
        <authorList>
            <person name="Lawrence D.P."/>
            <person name="Travadon R."/>
            <person name="Rolshausen P.E."/>
            <person name="Baumgartner K."/>
        </authorList>
    </citation>
    <scope>NUCLEOTIDE SEQUENCE [LARGE SCALE GENOMIC DNA]</scope>
    <source>
        <strain evidence="12">DA912</strain>
    </source>
</reference>
<accession>A0A0G2FMN8</accession>
<evidence type="ECO:0000256" key="4">
    <source>
        <dbReference type="ARBA" id="ARBA00022989"/>
    </source>
</evidence>
<feature type="transmembrane region" description="Helical" evidence="10">
    <location>
        <begin position="198"/>
        <end position="220"/>
    </location>
</feature>
<keyword evidence="7" id="KW-0449">Lipoprotein</keyword>
<sequence>MGTFTTIALLVLFISFMTFVAFFGRLPALRRTPIAWLHRFLWITLPNSLLTLDQKITSGRLSSSMRRFGNYMMYDRHPTVLIFFLSLLVGGEYMYLPTVWPQLGWLQKAFAVPAIACPYIFLYLASASDPGYITPESHVKQMAHYPYDFALFHPGSRCRTCQLLKPARSKHCAICKHCISKADHHCIFINGCVGEGNLHWFILLLFSTAVLTAYGSYIGLSLLSAKMKTRQPDFSIWPPSAKGYSWSSYFVAWTWGLQDNVGMGSVTMLTTLTSPLVWGLFLYNLYMVYAGTTTNESMKWSDWKLEIDEGYAFKRRMSLTRQKDLRIEPAWTRWPCETEQILIRTESGNPPRADSANIPGVGEWERATSLREVDNLYDLGFWENLREVFWPRYRFSGGGIPVSERNGRNGLKRFNS</sequence>
<dbReference type="InterPro" id="IPR039859">
    <property type="entry name" value="PFA4/ZDH16/20/ERF2-like"/>
</dbReference>
<dbReference type="Proteomes" id="UP000034680">
    <property type="component" value="Unassembled WGS sequence"/>
</dbReference>
<comment type="domain">
    <text evidence="10">The DHHC domain is required for palmitoyltransferase activity.</text>
</comment>
<dbReference type="EMBL" id="LCUC01000152">
    <property type="protein sequence ID" value="KKY35627.1"/>
    <property type="molecule type" value="Genomic_DNA"/>
</dbReference>
<dbReference type="STRING" id="1214573.A0A0G2FMN8"/>
<evidence type="ECO:0000256" key="1">
    <source>
        <dbReference type="ARBA" id="ARBA00004141"/>
    </source>
</evidence>
<keyword evidence="5 10" id="KW-0472">Membrane</keyword>
<keyword evidence="4 10" id="KW-1133">Transmembrane helix</keyword>
<keyword evidence="3 10" id="KW-0812">Transmembrane</keyword>
<comment type="caution">
    <text evidence="12">The sequence shown here is derived from an EMBL/GenBank/DDBJ whole genome shotgun (WGS) entry which is preliminary data.</text>
</comment>
<evidence type="ECO:0000256" key="2">
    <source>
        <dbReference type="ARBA" id="ARBA00022679"/>
    </source>
</evidence>
<dbReference type="OrthoDB" id="9909019at2759"/>
<comment type="catalytic activity">
    <reaction evidence="9 10">
        <text>L-cysteinyl-[protein] + hexadecanoyl-CoA = S-hexadecanoyl-L-cysteinyl-[protein] + CoA</text>
        <dbReference type="Rhea" id="RHEA:36683"/>
        <dbReference type="Rhea" id="RHEA-COMP:10131"/>
        <dbReference type="Rhea" id="RHEA-COMP:11032"/>
        <dbReference type="ChEBI" id="CHEBI:29950"/>
        <dbReference type="ChEBI" id="CHEBI:57287"/>
        <dbReference type="ChEBI" id="CHEBI:57379"/>
        <dbReference type="ChEBI" id="CHEBI:74151"/>
        <dbReference type="EC" id="2.3.1.225"/>
    </reaction>
</comment>
<feature type="transmembrane region" description="Helical" evidence="10">
    <location>
        <begin position="108"/>
        <end position="126"/>
    </location>
</feature>
<keyword evidence="8 10" id="KW-0012">Acyltransferase</keyword>
<evidence type="ECO:0000256" key="3">
    <source>
        <dbReference type="ARBA" id="ARBA00022692"/>
    </source>
</evidence>
<dbReference type="GO" id="GO:0016020">
    <property type="term" value="C:membrane"/>
    <property type="evidence" value="ECO:0007669"/>
    <property type="project" value="UniProtKB-SubCell"/>
</dbReference>
<evidence type="ECO:0000256" key="8">
    <source>
        <dbReference type="ARBA" id="ARBA00023315"/>
    </source>
</evidence>